<evidence type="ECO:0000313" key="2">
    <source>
        <dbReference type="Proteomes" id="UP001611075"/>
    </source>
</evidence>
<comment type="caution">
    <text evidence="1">The sequence shown here is derived from an EMBL/GenBank/DDBJ whole genome shotgun (WGS) entry which is preliminary data.</text>
</comment>
<keyword evidence="2" id="KW-1185">Reference proteome</keyword>
<accession>A0ABW7SCM6</accession>
<evidence type="ECO:0000313" key="1">
    <source>
        <dbReference type="EMBL" id="MFI0791451.1"/>
    </source>
</evidence>
<dbReference type="EMBL" id="JBIRPU010000001">
    <property type="protein sequence ID" value="MFI0791451.1"/>
    <property type="molecule type" value="Genomic_DNA"/>
</dbReference>
<organism evidence="1 2">
    <name type="scientific">Micromonospora rubida</name>
    <dbReference type="NCBI Taxonomy" id="2697657"/>
    <lineage>
        <taxon>Bacteria</taxon>
        <taxon>Bacillati</taxon>
        <taxon>Actinomycetota</taxon>
        <taxon>Actinomycetes</taxon>
        <taxon>Micromonosporales</taxon>
        <taxon>Micromonosporaceae</taxon>
        <taxon>Micromonospora</taxon>
    </lineage>
</organism>
<gene>
    <name evidence="1" type="ORF">ACH4OY_01920</name>
</gene>
<dbReference type="Proteomes" id="UP001611075">
    <property type="component" value="Unassembled WGS sequence"/>
</dbReference>
<sequence length="144" mass="15560">MVREAADRVAASLTMLSGIDVRVFDVSAVDLGSQTREAASFLGQKLTDPHDAIPCAVRFSVGSVEHTIHINAGDGFCEVARDLATRLADEVSMDTWGQPFPPCPGHSHPRQLDRRGTALVWQCPCDETCTPVLLVDCAKEGGRR</sequence>
<protein>
    <submittedName>
        <fullName evidence="1">Uncharacterized protein</fullName>
    </submittedName>
</protein>
<proteinExistence type="predicted"/>
<name>A0ABW7SCM6_9ACTN</name>
<reference evidence="1 2" key="1">
    <citation type="submission" date="2024-10" db="EMBL/GenBank/DDBJ databases">
        <title>The Natural Products Discovery Center: Release of the First 8490 Sequenced Strains for Exploring Actinobacteria Biosynthetic Diversity.</title>
        <authorList>
            <person name="Kalkreuter E."/>
            <person name="Kautsar S.A."/>
            <person name="Yang D."/>
            <person name="Bader C.D."/>
            <person name="Teijaro C.N."/>
            <person name="Fluegel L."/>
            <person name="Davis C.M."/>
            <person name="Simpson J.R."/>
            <person name="Lauterbach L."/>
            <person name="Steele A.D."/>
            <person name="Gui C."/>
            <person name="Meng S."/>
            <person name="Li G."/>
            <person name="Viehrig K."/>
            <person name="Ye F."/>
            <person name="Su P."/>
            <person name="Kiefer A.F."/>
            <person name="Nichols A."/>
            <person name="Cepeda A.J."/>
            <person name="Yan W."/>
            <person name="Fan B."/>
            <person name="Jiang Y."/>
            <person name="Adhikari A."/>
            <person name="Zheng C.-J."/>
            <person name="Schuster L."/>
            <person name="Cowan T.M."/>
            <person name="Smanski M.J."/>
            <person name="Chevrette M.G."/>
            <person name="De Carvalho L.P.S."/>
            <person name="Shen B."/>
        </authorList>
    </citation>
    <scope>NUCLEOTIDE SEQUENCE [LARGE SCALE GENOMIC DNA]</scope>
    <source>
        <strain evidence="1 2">NPDC021253</strain>
    </source>
</reference>
<dbReference type="RefSeq" id="WP_396676087.1">
    <property type="nucleotide sequence ID" value="NZ_JBIRPU010000001.1"/>
</dbReference>